<keyword evidence="6" id="KW-0460">Magnesium</keyword>
<comment type="caution">
    <text evidence="12">The sequence shown here is derived from an EMBL/GenBank/DDBJ whole genome shotgun (WGS) entry which is preliminary data.</text>
</comment>
<evidence type="ECO:0000256" key="6">
    <source>
        <dbReference type="ARBA" id="ARBA00022842"/>
    </source>
</evidence>
<keyword evidence="5" id="KW-0067">ATP-binding</keyword>
<keyword evidence="7" id="KW-0546">Nucleotide metabolism</keyword>
<evidence type="ECO:0000256" key="9">
    <source>
        <dbReference type="ARBA" id="ARBA00044145"/>
    </source>
</evidence>
<keyword evidence="8" id="KW-0051">Antiviral defense</keyword>
<keyword evidence="3" id="KW-0479">Metal-binding</keyword>
<dbReference type="CDD" id="cd05400">
    <property type="entry name" value="NT_2-5OAS_ClassI-CCAase"/>
    <property type="match status" value="1"/>
</dbReference>
<evidence type="ECO:0000313" key="13">
    <source>
        <dbReference type="Proteomes" id="UP001271780"/>
    </source>
</evidence>
<proteinExistence type="predicted"/>
<keyword evidence="1" id="KW-0808">Transferase</keyword>
<evidence type="ECO:0000256" key="7">
    <source>
        <dbReference type="ARBA" id="ARBA00023080"/>
    </source>
</evidence>
<evidence type="ECO:0000256" key="5">
    <source>
        <dbReference type="ARBA" id="ARBA00022840"/>
    </source>
</evidence>
<organism evidence="12 13">
    <name type="scientific">Mesorhizobium dulcispinae</name>
    <dbReference type="NCBI Taxonomy" id="3072316"/>
    <lineage>
        <taxon>Bacteria</taxon>
        <taxon>Pseudomonadati</taxon>
        <taxon>Pseudomonadota</taxon>
        <taxon>Alphaproteobacteria</taxon>
        <taxon>Hyphomicrobiales</taxon>
        <taxon>Phyllobacteriaceae</taxon>
        <taxon>Mesorhizobium</taxon>
    </lineage>
</organism>
<keyword evidence="13" id="KW-1185">Reference proteome</keyword>
<sequence length="419" mass="46871">MNDKPRFPGVLGPVEPFLNPLDAILADLAISVQLPAGLHARTGDRYEAIRKHIECPGSPLYGRVLCFYPQGSMAIDATISTRGTDNEYDLDVVVELDVSEDTSPEEVLDLLESAVADYPVQAVERQSRCITLRYADNMHVDLTPSRRLATLKDRESVIFHAKHGDPTHLHRPVMMNAWAFGRWYNARTPMEERFALAYNKRLYEADGIEFAADADVHLVPAQTPLIVKNTATVALQLIKRFRNVLYASTTGRIPPSVMLSCHAGKAALPGMLLSDMVIRQARWTERAIEEASRQGQLLDVRNPEWDEDRFTDRWPENKMQQDAFAAALRDLADGLEAIKQGNVQLEDLQDWLRNRFGDRVVSNTLKTFNDRTGRAIRSLDQSYTRKGGLFVPAVPAVVGSIAVASPVAARSHTNMGERR</sequence>
<dbReference type="Pfam" id="PF21654">
    <property type="entry name" value="DncV-like_NTFase"/>
    <property type="match status" value="1"/>
</dbReference>
<feature type="domain" description="Cyclic GMP-AMP synthase DncV-like nucleotidyltransferase" evidence="11">
    <location>
        <begin position="67"/>
        <end position="142"/>
    </location>
</feature>
<protein>
    <recommendedName>
        <fullName evidence="9">Cyclic GMP-AMP synthase</fullName>
    </recommendedName>
</protein>
<dbReference type="Proteomes" id="UP001271780">
    <property type="component" value="Unassembled WGS sequence"/>
</dbReference>
<keyword evidence="2" id="KW-0548">Nucleotidyltransferase</keyword>
<reference evidence="12 13" key="1">
    <citation type="submission" date="2023-08" db="EMBL/GenBank/DDBJ databases">
        <title>Implementing the SeqCode for naming new Mesorhizobium species isolated from Vachellia karroo root nodules.</title>
        <authorList>
            <person name="Van Lill M."/>
        </authorList>
    </citation>
    <scope>NUCLEOTIDE SEQUENCE [LARGE SCALE GENOMIC DNA]</scope>
    <source>
        <strain evidence="12 13">VK23A</strain>
    </source>
</reference>
<evidence type="ECO:0000259" key="11">
    <source>
        <dbReference type="Pfam" id="PF21654"/>
    </source>
</evidence>
<dbReference type="InterPro" id="IPR048445">
    <property type="entry name" value="DncV-like_NTFase"/>
</dbReference>
<evidence type="ECO:0000313" key="12">
    <source>
        <dbReference type="EMBL" id="MDX8476122.1"/>
    </source>
</evidence>
<name>A0ABU4XR44_9HYPH</name>
<dbReference type="EMBL" id="JAVIIZ010000028">
    <property type="protein sequence ID" value="MDX8476122.1"/>
    <property type="molecule type" value="Genomic_DNA"/>
</dbReference>
<evidence type="ECO:0000256" key="10">
    <source>
        <dbReference type="ARBA" id="ARBA00048304"/>
    </source>
</evidence>
<dbReference type="RefSeq" id="WP_320252966.1">
    <property type="nucleotide sequence ID" value="NZ_JAVIIX010000027.1"/>
</dbReference>
<evidence type="ECO:0000256" key="8">
    <source>
        <dbReference type="ARBA" id="ARBA00023118"/>
    </source>
</evidence>
<evidence type="ECO:0000256" key="1">
    <source>
        <dbReference type="ARBA" id="ARBA00022679"/>
    </source>
</evidence>
<evidence type="ECO:0000256" key="3">
    <source>
        <dbReference type="ARBA" id="ARBA00022723"/>
    </source>
</evidence>
<dbReference type="InterPro" id="IPR006116">
    <property type="entry name" value="NT_2-5OAS_ClassI-CCAase"/>
</dbReference>
<evidence type="ECO:0000256" key="4">
    <source>
        <dbReference type="ARBA" id="ARBA00022741"/>
    </source>
</evidence>
<evidence type="ECO:0000256" key="2">
    <source>
        <dbReference type="ARBA" id="ARBA00022695"/>
    </source>
</evidence>
<accession>A0ABU4XR44</accession>
<keyword evidence="4" id="KW-0547">Nucleotide-binding</keyword>
<gene>
    <name evidence="12" type="ORF">RFM27_29040</name>
</gene>
<comment type="catalytic activity">
    <reaction evidence="10">
        <text>GTP + ATP = 3',3'-cGAMP + 2 diphosphate</text>
        <dbReference type="Rhea" id="RHEA:35647"/>
        <dbReference type="ChEBI" id="CHEBI:30616"/>
        <dbReference type="ChEBI" id="CHEBI:33019"/>
        <dbReference type="ChEBI" id="CHEBI:37565"/>
        <dbReference type="ChEBI" id="CHEBI:71501"/>
    </reaction>
    <physiologicalReaction direction="left-to-right" evidence="10">
        <dbReference type="Rhea" id="RHEA:35648"/>
    </physiologicalReaction>
</comment>